<dbReference type="Proteomes" id="UP000276133">
    <property type="component" value="Unassembled WGS sequence"/>
</dbReference>
<evidence type="ECO:0000313" key="6">
    <source>
        <dbReference type="EMBL" id="RMZ93807.1"/>
    </source>
</evidence>
<evidence type="ECO:0000256" key="1">
    <source>
        <dbReference type="ARBA" id="ARBA00004123"/>
    </source>
</evidence>
<dbReference type="AlphaFoldDB" id="A0A3M7P4X0"/>
<dbReference type="GO" id="GO:0005634">
    <property type="term" value="C:nucleus"/>
    <property type="evidence" value="ECO:0007669"/>
    <property type="project" value="UniProtKB-SubCell"/>
</dbReference>
<keyword evidence="4" id="KW-0862">Zinc</keyword>
<keyword evidence="2" id="KW-0479">Metal-binding</keyword>
<gene>
    <name evidence="6" type="ORF">BpHYR1_027585</name>
</gene>
<proteinExistence type="predicted"/>
<comment type="subcellular location">
    <subcellularLocation>
        <location evidence="1">Nucleus</location>
    </subcellularLocation>
</comment>
<dbReference type="PANTHER" id="PTHR46481:SF10">
    <property type="entry name" value="ZINC FINGER BED DOMAIN-CONTAINING PROTEIN 39"/>
    <property type="match status" value="1"/>
</dbReference>
<sequence>SAIERPWENFTATCKHCEKTVRGSIKVTTYFTNHIKDKCETAKKSTPLYKQPTLSDCLKVEPQKWSKTSKAQKECEDLIVSTFALCLLPLSILDMGPFKDLIYKLNPQFNHVSRTVATRPLLPNLVKLDLLKNCHSACLLLDLWTDRRHRTYIGAHLSETINDLFTSVGIENGLSEKLHTVITDNAANMYAAFDEVSLSGFNANLDDILKKYESSIDNVVQKMNPEVSLQDNVIIEDEGEEPIHSDSEDEDE</sequence>
<keyword evidence="7" id="KW-1185">Reference proteome</keyword>
<dbReference type="PANTHER" id="PTHR46481">
    <property type="entry name" value="ZINC FINGER BED DOMAIN-CONTAINING PROTEIN 4"/>
    <property type="match status" value="1"/>
</dbReference>
<evidence type="ECO:0000313" key="7">
    <source>
        <dbReference type="Proteomes" id="UP000276133"/>
    </source>
</evidence>
<feature type="non-terminal residue" evidence="6">
    <location>
        <position position="252"/>
    </location>
</feature>
<protein>
    <submittedName>
        <fullName evidence="6">Zinc finger BED domain-containing 1-like</fullName>
    </submittedName>
</protein>
<reference evidence="6 7" key="1">
    <citation type="journal article" date="2018" name="Sci. Rep.">
        <title>Genomic signatures of local adaptation to the degree of environmental predictability in rotifers.</title>
        <authorList>
            <person name="Franch-Gras L."/>
            <person name="Hahn C."/>
            <person name="Garcia-Roger E.M."/>
            <person name="Carmona M.J."/>
            <person name="Serra M."/>
            <person name="Gomez A."/>
        </authorList>
    </citation>
    <scope>NUCLEOTIDE SEQUENCE [LARGE SCALE GENOMIC DNA]</scope>
    <source>
        <strain evidence="6">HYR1</strain>
    </source>
</reference>
<dbReference type="InterPro" id="IPR052035">
    <property type="entry name" value="ZnF_BED_domain_contain"/>
</dbReference>
<dbReference type="EMBL" id="REGN01013541">
    <property type="protein sequence ID" value="RMZ93807.1"/>
    <property type="molecule type" value="Genomic_DNA"/>
</dbReference>
<evidence type="ECO:0000256" key="2">
    <source>
        <dbReference type="ARBA" id="ARBA00022723"/>
    </source>
</evidence>
<name>A0A3M7P4X0_BRAPC</name>
<comment type="caution">
    <text evidence="6">The sequence shown here is derived from an EMBL/GenBank/DDBJ whole genome shotgun (WGS) entry which is preliminary data.</text>
</comment>
<accession>A0A3M7P4X0</accession>
<evidence type="ECO:0000256" key="3">
    <source>
        <dbReference type="ARBA" id="ARBA00022771"/>
    </source>
</evidence>
<dbReference type="OrthoDB" id="10046233at2759"/>
<keyword evidence="3" id="KW-0863">Zinc-finger</keyword>
<feature type="non-terminal residue" evidence="6">
    <location>
        <position position="1"/>
    </location>
</feature>
<evidence type="ECO:0000256" key="5">
    <source>
        <dbReference type="ARBA" id="ARBA00023242"/>
    </source>
</evidence>
<organism evidence="6 7">
    <name type="scientific">Brachionus plicatilis</name>
    <name type="common">Marine rotifer</name>
    <name type="synonym">Brachionus muelleri</name>
    <dbReference type="NCBI Taxonomy" id="10195"/>
    <lineage>
        <taxon>Eukaryota</taxon>
        <taxon>Metazoa</taxon>
        <taxon>Spiralia</taxon>
        <taxon>Gnathifera</taxon>
        <taxon>Rotifera</taxon>
        <taxon>Eurotatoria</taxon>
        <taxon>Monogononta</taxon>
        <taxon>Pseudotrocha</taxon>
        <taxon>Ploima</taxon>
        <taxon>Brachionidae</taxon>
        <taxon>Brachionus</taxon>
    </lineage>
</organism>
<keyword evidence="5" id="KW-0539">Nucleus</keyword>
<dbReference type="GO" id="GO:0008270">
    <property type="term" value="F:zinc ion binding"/>
    <property type="evidence" value="ECO:0007669"/>
    <property type="project" value="UniProtKB-KW"/>
</dbReference>
<evidence type="ECO:0000256" key="4">
    <source>
        <dbReference type="ARBA" id="ARBA00022833"/>
    </source>
</evidence>